<dbReference type="InterPro" id="IPR011650">
    <property type="entry name" value="Peptidase_M20_dimer"/>
</dbReference>
<evidence type="ECO:0000313" key="14">
    <source>
        <dbReference type="Proteomes" id="UP000437709"/>
    </source>
</evidence>
<keyword evidence="8" id="KW-0378">Hydrolase</keyword>
<evidence type="ECO:0000256" key="11">
    <source>
        <dbReference type="ARBA" id="ARBA00051301"/>
    </source>
</evidence>
<dbReference type="Proteomes" id="UP000437709">
    <property type="component" value="Unassembled WGS sequence"/>
</dbReference>
<dbReference type="Pfam" id="PF01546">
    <property type="entry name" value="Peptidase_M20"/>
    <property type="match status" value="1"/>
</dbReference>
<dbReference type="GO" id="GO:0009089">
    <property type="term" value="P:lysine biosynthetic process via diaminopimelate"/>
    <property type="evidence" value="ECO:0007669"/>
    <property type="project" value="UniProtKB-UniPathway"/>
</dbReference>
<dbReference type="InterPro" id="IPR050072">
    <property type="entry name" value="Peptidase_M20A"/>
</dbReference>
<accession>A0A6N7EPL4</accession>
<dbReference type="PROSITE" id="PS00758">
    <property type="entry name" value="ARGE_DAPE_CPG2_1"/>
    <property type="match status" value="1"/>
</dbReference>
<dbReference type="PROSITE" id="PS00759">
    <property type="entry name" value="ARGE_DAPE_CPG2_2"/>
    <property type="match status" value="1"/>
</dbReference>
<proteinExistence type="inferred from homology"/>
<dbReference type="UniPathway" id="UPA00034">
    <property type="reaction ID" value="UER00021"/>
</dbReference>
<comment type="caution">
    <text evidence="13">The sequence shown here is derived from an EMBL/GenBank/DDBJ whole genome shotgun (WGS) entry which is preliminary data.</text>
</comment>
<dbReference type="InterPro" id="IPR036264">
    <property type="entry name" value="Bact_exopeptidase_dim_dom"/>
</dbReference>
<dbReference type="CDD" id="cd08659">
    <property type="entry name" value="M20_ArgE_DapE-like"/>
    <property type="match status" value="1"/>
</dbReference>
<evidence type="ECO:0000259" key="12">
    <source>
        <dbReference type="Pfam" id="PF07687"/>
    </source>
</evidence>
<name>A0A6N7EPL4_9MICO</name>
<dbReference type="InterPro" id="IPR010182">
    <property type="entry name" value="ArgE/DapE"/>
</dbReference>
<dbReference type="NCBIfam" id="TIGR01910">
    <property type="entry name" value="DapE-ArgE"/>
    <property type="match status" value="1"/>
</dbReference>
<dbReference type="Gene3D" id="3.40.630.10">
    <property type="entry name" value="Zn peptidases"/>
    <property type="match status" value="1"/>
</dbReference>
<keyword evidence="9" id="KW-0862">Zinc</keyword>
<evidence type="ECO:0000256" key="1">
    <source>
        <dbReference type="ARBA" id="ARBA00001941"/>
    </source>
</evidence>
<dbReference type="Pfam" id="PF07687">
    <property type="entry name" value="M20_dimer"/>
    <property type="match status" value="1"/>
</dbReference>
<protein>
    <recommendedName>
        <fullName evidence="6">Probable succinyl-diaminopimelate desuccinylase</fullName>
        <ecNumber evidence="5">3.5.1.18</ecNumber>
    </recommendedName>
</protein>
<dbReference type="EC" id="3.5.1.18" evidence="5"/>
<comment type="similarity">
    <text evidence="4">Belongs to the peptidase M20A family.</text>
</comment>
<evidence type="ECO:0000256" key="2">
    <source>
        <dbReference type="ARBA" id="ARBA00001947"/>
    </source>
</evidence>
<gene>
    <name evidence="13" type="ORF">GB881_18835</name>
</gene>
<evidence type="ECO:0000256" key="8">
    <source>
        <dbReference type="ARBA" id="ARBA00022801"/>
    </source>
</evidence>
<keyword evidence="10" id="KW-0170">Cobalt</keyword>
<evidence type="ECO:0000256" key="9">
    <source>
        <dbReference type="ARBA" id="ARBA00022833"/>
    </source>
</evidence>
<evidence type="ECO:0000313" key="13">
    <source>
        <dbReference type="EMBL" id="MPV39063.1"/>
    </source>
</evidence>
<comment type="cofactor">
    <cofactor evidence="2">
        <name>Zn(2+)</name>
        <dbReference type="ChEBI" id="CHEBI:29105"/>
    </cofactor>
</comment>
<dbReference type="SUPFAM" id="SSF55031">
    <property type="entry name" value="Bacterial exopeptidase dimerisation domain"/>
    <property type="match status" value="1"/>
</dbReference>
<dbReference type="GO" id="GO:0046872">
    <property type="term" value="F:metal ion binding"/>
    <property type="evidence" value="ECO:0007669"/>
    <property type="project" value="UniProtKB-KW"/>
</dbReference>
<dbReference type="PANTHER" id="PTHR43808">
    <property type="entry name" value="ACETYLORNITHINE DEACETYLASE"/>
    <property type="match status" value="1"/>
</dbReference>
<dbReference type="SUPFAM" id="SSF53187">
    <property type="entry name" value="Zn-dependent exopeptidases"/>
    <property type="match status" value="1"/>
</dbReference>
<evidence type="ECO:0000256" key="7">
    <source>
        <dbReference type="ARBA" id="ARBA00022723"/>
    </source>
</evidence>
<keyword evidence="14" id="KW-1185">Reference proteome</keyword>
<sequence>MAAEDDGARPGIAAPAAGTATRAAGTAIPDAVPTGTATLAARAGTTSGSGIATEQRVLDLVTGAEVRDLAVELVRAVGENPPGGEGPMAQVLAAACRDRGLEVVLTEVAPDRPNVVARTPGGTGPSLLLLAHTDVVPVGEGWSVPPFAGQVVDGRLVGRGAADTKGNLAAAVVAMAALVRAGVRLTGPVELAAVVDEEETGLGVQAYLADHAAPLAGCVVAEPTDLRTVAAARGDSYVRIHVTGRAAHAGSPADGVNAVAGAARVVTALGRWHGELAAAAHPLVGPATVNVGEIHGGTGTSTVPADCVVAVDRRLLPGESGADALRELAARLDALDLAGAGMGVRAEVVMEMPGFETPVDAPLVRTAAAAVRDAGGPDLPVTGWSAACDGGYVARATGTDVVVLGAGSVTGQAHRPDESVALADLLTAARAYALCALRTLG</sequence>
<keyword evidence="7" id="KW-0479">Metal-binding</keyword>
<evidence type="ECO:0000256" key="5">
    <source>
        <dbReference type="ARBA" id="ARBA00011921"/>
    </source>
</evidence>
<evidence type="ECO:0000256" key="6">
    <source>
        <dbReference type="ARBA" id="ARBA00016853"/>
    </source>
</evidence>
<dbReference type="AlphaFoldDB" id="A0A6N7EPL4"/>
<dbReference type="EMBL" id="WHPC01000149">
    <property type="protein sequence ID" value="MPV39063.1"/>
    <property type="molecule type" value="Genomic_DNA"/>
</dbReference>
<dbReference type="GO" id="GO:0009014">
    <property type="term" value="F:succinyl-diaminopimelate desuccinylase activity"/>
    <property type="evidence" value="ECO:0007669"/>
    <property type="project" value="UniProtKB-EC"/>
</dbReference>
<comment type="cofactor">
    <cofactor evidence="1">
        <name>Co(2+)</name>
        <dbReference type="ChEBI" id="CHEBI:48828"/>
    </cofactor>
</comment>
<evidence type="ECO:0000256" key="10">
    <source>
        <dbReference type="ARBA" id="ARBA00023285"/>
    </source>
</evidence>
<dbReference type="Gene3D" id="3.30.70.360">
    <property type="match status" value="1"/>
</dbReference>
<feature type="domain" description="Peptidase M20 dimerisation" evidence="12">
    <location>
        <begin position="233"/>
        <end position="336"/>
    </location>
</feature>
<evidence type="ECO:0000256" key="3">
    <source>
        <dbReference type="ARBA" id="ARBA00005130"/>
    </source>
</evidence>
<comment type="pathway">
    <text evidence="3">Amino-acid biosynthesis; L-lysine biosynthesis via DAP pathway; LL-2,6-diaminopimelate from (S)-tetrahydrodipicolinate (succinylase route): step 3/3.</text>
</comment>
<evidence type="ECO:0000256" key="4">
    <source>
        <dbReference type="ARBA" id="ARBA00006247"/>
    </source>
</evidence>
<comment type="catalytic activity">
    <reaction evidence="11">
        <text>N-succinyl-(2S,6S)-2,6-diaminopimelate + H2O = (2S,6S)-2,6-diaminopimelate + succinate</text>
        <dbReference type="Rhea" id="RHEA:22608"/>
        <dbReference type="ChEBI" id="CHEBI:15377"/>
        <dbReference type="ChEBI" id="CHEBI:30031"/>
        <dbReference type="ChEBI" id="CHEBI:57609"/>
        <dbReference type="ChEBI" id="CHEBI:58087"/>
        <dbReference type="EC" id="3.5.1.18"/>
    </reaction>
</comment>
<dbReference type="InterPro" id="IPR001261">
    <property type="entry name" value="ArgE/DapE_CS"/>
</dbReference>
<dbReference type="InterPro" id="IPR002933">
    <property type="entry name" value="Peptidase_M20"/>
</dbReference>
<organism evidence="13 14">
    <name type="scientific">Georgenia subflava</name>
    <dbReference type="NCBI Taxonomy" id="1622177"/>
    <lineage>
        <taxon>Bacteria</taxon>
        <taxon>Bacillati</taxon>
        <taxon>Actinomycetota</taxon>
        <taxon>Actinomycetes</taxon>
        <taxon>Micrococcales</taxon>
        <taxon>Bogoriellaceae</taxon>
        <taxon>Georgenia</taxon>
    </lineage>
</organism>
<dbReference type="OrthoDB" id="7055905at2"/>
<reference evidence="13 14" key="1">
    <citation type="submission" date="2019-10" db="EMBL/GenBank/DDBJ databases">
        <title>Georgenia wutianyii sp. nov. and Georgenia yuyongxinii sp. nov. isolated from plateau pika (Ochotona curzoniae) in the Qinghai-Tibet plateau of China.</title>
        <authorList>
            <person name="Tian Z."/>
        </authorList>
    </citation>
    <scope>NUCLEOTIDE SEQUENCE [LARGE SCALE GENOMIC DNA]</scope>
    <source>
        <strain evidence="13 14">JCM 19765</strain>
    </source>
</reference>